<evidence type="ECO:0008006" key="4">
    <source>
        <dbReference type="Google" id="ProtNLM"/>
    </source>
</evidence>
<dbReference type="Proteomes" id="UP000299102">
    <property type="component" value="Unassembled WGS sequence"/>
</dbReference>
<dbReference type="EMBL" id="BGZK01002193">
    <property type="protein sequence ID" value="GBP91662.1"/>
    <property type="molecule type" value="Genomic_DNA"/>
</dbReference>
<evidence type="ECO:0000313" key="3">
    <source>
        <dbReference type="Proteomes" id="UP000299102"/>
    </source>
</evidence>
<accession>A0A4C1ZW12</accession>
<reference evidence="2 3" key="1">
    <citation type="journal article" date="2019" name="Commun. Biol.">
        <title>The bagworm genome reveals a unique fibroin gene that provides high tensile strength.</title>
        <authorList>
            <person name="Kono N."/>
            <person name="Nakamura H."/>
            <person name="Ohtoshi R."/>
            <person name="Tomita M."/>
            <person name="Numata K."/>
            <person name="Arakawa K."/>
        </authorList>
    </citation>
    <scope>NUCLEOTIDE SEQUENCE [LARGE SCALE GENOMIC DNA]</scope>
</reference>
<proteinExistence type="predicted"/>
<evidence type="ECO:0000256" key="1">
    <source>
        <dbReference type="SAM" id="MobiDB-lite"/>
    </source>
</evidence>
<feature type="compositionally biased region" description="Polar residues" evidence="1">
    <location>
        <begin position="104"/>
        <end position="114"/>
    </location>
</feature>
<organism evidence="2 3">
    <name type="scientific">Eumeta variegata</name>
    <name type="common">Bagworm moth</name>
    <name type="synonym">Eumeta japonica</name>
    <dbReference type="NCBI Taxonomy" id="151549"/>
    <lineage>
        <taxon>Eukaryota</taxon>
        <taxon>Metazoa</taxon>
        <taxon>Ecdysozoa</taxon>
        <taxon>Arthropoda</taxon>
        <taxon>Hexapoda</taxon>
        <taxon>Insecta</taxon>
        <taxon>Pterygota</taxon>
        <taxon>Neoptera</taxon>
        <taxon>Endopterygota</taxon>
        <taxon>Lepidoptera</taxon>
        <taxon>Glossata</taxon>
        <taxon>Ditrysia</taxon>
        <taxon>Tineoidea</taxon>
        <taxon>Psychidae</taxon>
        <taxon>Oiketicinae</taxon>
        <taxon>Eumeta</taxon>
    </lineage>
</organism>
<name>A0A4C1ZW12_EUMVA</name>
<dbReference type="OrthoDB" id="3863715at2759"/>
<gene>
    <name evidence="2" type="ORF">EVAR_77459_1</name>
</gene>
<keyword evidence="3" id="KW-1185">Reference proteome</keyword>
<feature type="region of interest" description="Disordered" evidence="1">
    <location>
        <begin position="82"/>
        <end position="114"/>
    </location>
</feature>
<dbReference type="AlphaFoldDB" id="A0A4C1ZW12"/>
<evidence type="ECO:0000313" key="2">
    <source>
        <dbReference type="EMBL" id="GBP91662.1"/>
    </source>
</evidence>
<protein>
    <recommendedName>
        <fullName evidence="4">Reverse transcriptase RNase H-like domain-containing protein</fullName>
    </recommendedName>
</protein>
<comment type="caution">
    <text evidence="2">The sequence shown here is derived from an EMBL/GenBank/DDBJ whole genome shotgun (WGS) entry which is preliminary data.</text>
</comment>
<sequence length="114" mass="12885">MILQNKDPPPRVARWALLLEGYDYQIEHRPGSRMKHADALSLYPTCLKTQFPKESKLYPKYPGPYEVIMKKRNDRYAVREIGNTEGPINTTSSADIMKPWVSSEDGNVSSGADG</sequence>